<proteinExistence type="predicted"/>
<dbReference type="HOGENOM" id="CLU_2616314_0_0_0"/>
<dbReference type="RefSeq" id="WP_012547373.1">
    <property type="nucleotide sequence ID" value="NC_011297.1"/>
</dbReference>
<dbReference type="PaxDb" id="309799-DICTH_0435"/>
<name>B5YCQ9_DICT6</name>
<protein>
    <submittedName>
        <fullName evidence="2">Uncharacterized protein</fullName>
    </submittedName>
</protein>
<organism evidence="2 3">
    <name type="scientific">Dictyoglomus thermophilum (strain ATCC 35947 / DSM 3960 / H-6-12)</name>
    <dbReference type="NCBI Taxonomy" id="309799"/>
    <lineage>
        <taxon>Bacteria</taxon>
        <taxon>Pseudomonadati</taxon>
        <taxon>Dictyoglomota</taxon>
        <taxon>Dictyoglomia</taxon>
        <taxon>Dictyoglomales</taxon>
        <taxon>Dictyoglomaceae</taxon>
        <taxon>Dictyoglomus</taxon>
    </lineage>
</organism>
<keyword evidence="1" id="KW-1133">Transmembrane helix</keyword>
<dbReference type="Proteomes" id="UP000001733">
    <property type="component" value="Chromosome"/>
</dbReference>
<gene>
    <name evidence="2" type="ordered locus">DICTH_0435</name>
</gene>
<accession>B5YCQ9</accession>
<keyword evidence="3" id="KW-1185">Reference proteome</keyword>
<feature type="transmembrane region" description="Helical" evidence="1">
    <location>
        <begin position="58"/>
        <end position="77"/>
    </location>
</feature>
<keyword evidence="1" id="KW-0812">Transmembrane</keyword>
<reference evidence="2 3" key="1">
    <citation type="journal article" date="2014" name="Genome Announc.">
        <title>Complete Genome Sequence of the Extreme Thermophile Dictyoglomus thermophilum H-6-12.</title>
        <authorList>
            <person name="Coil D.A."/>
            <person name="Badger J.H."/>
            <person name="Forberger H.C."/>
            <person name="Riggs F."/>
            <person name="Madupu R."/>
            <person name="Fedorova N."/>
            <person name="Ward N."/>
            <person name="Robb F.T."/>
            <person name="Eisen J.A."/>
        </authorList>
    </citation>
    <scope>NUCLEOTIDE SEQUENCE [LARGE SCALE GENOMIC DNA]</scope>
    <source>
        <strain evidence="3">ATCC 35947 / DSM 3960 / H-6-12</strain>
    </source>
</reference>
<evidence type="ECO:0000313" key="2">
    <source>
        <dbReference type="EMBL" id="ACI18741.1"/>
    </source>
</evidence>
<keyword evidence="1" id="KW-0472">Membrane</keyword>
<dbReference type="AlphaFoldDB" id="B5YCQ9"/>
<sequence>MLKTFKDLTTEEEKRYREALIKREVKRKEALKRKLCKTWGLVKEISRILYEKYKVREVIVFLALLQMSYPLMNGLIII</sequence>
<dbReference type="KEGG" id="dth:DICTH_0435"/>
<evidence type="ECO:0000256" key="1">
    <source>
        <dbReference type="SAM" id="Phobius"/>
    </source>
</evidence>
<dbReference type="EMBL" id="CP001146">
    <property type="protein sequence ID" value="ACI18741.1"/>
    <property type="molecule type" value="Genomic_DNA"/>
</dbReference>
<evidence type="ECO:0000313" key="3">
    <source>
        <dbReference type="Proteomes" id="UP000001733"/>
    </source>
</evidence>